<protein>
    <submittedName>
        <fullName evidence="1">Uncharacterized protein</fullName>
    </submittedName>
</protein>
<accession>A0ACC3YCG8</accession>
<sequence length="225" mass="24967">MESSISTSLNCVRTRLGDFQAFPQLCMESEVDNTCLLIDTWQGKVVVSKTLLSSAQETSAKCSCDGLNELHDSQISPKLHLQSNIKPKSPDALEVCGRQSQQGLKMQAIQQGNKQLLYEPPSKPKSNDCNGTKGSASSAPPDLSLFLPIDHFPTRRRSHVGMPDEQNPADKVTNLRKLEDEKVLVRSSGLLHLENDLRAFTRQQLRTANESLQGLIETSYSESQW</sequence>
<evidence type="ECO:0000313" key="1">
    <source>
        <dbReference type="EMBL" id="KAL0929541.1"/>
    </source>
</evidence>
<comment type="caution">
    <text evidence="1">The sequence shown here is derived from an EMBL/GenBank/DDBJ whole genome shotgun (WGS) entry which is preliminary data.</text>
</comment>
<gene>
    <name evidence="1" type="ORF">CTRU02_215440</name>
</gene>
<dbReference type="Proteomes" id="UP000805649">
    <property type="component" value="Unassembled WGS sequence"/>
</dbReference>
<organism evidence="1 2">
    <name type="scientific">Colletotrichum truncatum</name>
    <name type="common">Anthracnose fungus</name>
    <name type="synonym">Colletotrichum capsici</name>
    <dbReference type="NCBI Taxonomy" id="5467"/>
    <lineage>
        <taxon>Eukaryota</taxon>
        <taxon>Fungi</taxon>
        <taxon>Dikarya</taxon>
        <taxon>Ascomycota</taxon>
        <taxon>Pezizomycotina</taxon>
        <taxon>Sordariomycetes</taxon>
        <taxon>Hypocreomycetidae</taxon>
        <taxon>Glomerellales</taxon>
        <taxon>Glomerellaceae</taxon>
        <taxon>Colletotrichum</taxon>
        <taxon>Colletotrichum truncatum species complex</taxon>
    </lineage>
</organism>
<name>A0ACC3YCG8_COLTU</name>
<proteinExistence type="predicted"/>
<keyword evidence="2" id="KW-1185">Reference proteome</keyword>
<reference evidence="1 2" key="1">
    <citation type="journal article" date="2020" name="Phytopathology">
        <title>Genome Sequence Resources of Colletotrichum truncatum, C. plurivorum, C. musicola, and C. sojae: Four Species Pathogenic to Soybean (Glycine max).</title>
        <authorList>
            <person name="Rogerio F."/>
            <person name="Boufleur T.R."/>
            <person name="Ciampi-Guillardi M."/>
            <person name="Sukno S.A."/>
            <person name="Thon M.R."/>
            <person name="Massola Junior N.S."/>
            <person name="Baroncelli R."/>
        </authorList>
    </citation>
    <scope>NUCLEOTIDE SEQUENCE [LARGE SCALE GENOMIC DNA]</scope>
    <source>
        <strain evidence="1 2">CMES1059</strain>
    </source>
</reference>
<evidence type="ECO:0000313" key="2">
    <source>
        <dbReference type="Proteomes" id="UP000805649"/>
    </source>
</evidence>
<dbReference type="EMBL" id="VUJX02000016">
    <property type="protein sequence ID" value="KAL0929541.1"/>
    <property type="molecule type" value="Genomic_DNA"/>
</dbReference>